<accession>A0A0F9NXJ9</accession>
<dbReference type="AlphaFoldDB" id="A0A0F9NXJ9"/>
<organism evidence="1">
    <name type="scientific">marine sediment metagenome</name>
    <dbReference type="NCBI Taxonomy" id="412755"/>
    <lineage>
        <taxon>unclassified sequences</taxon>
        <taxon>metagenomes</taxon>
        <taxon>ecological metagenomes</taxon>
    </lineage>
</organism>
<protein>
    <submittedName>
        <fullName evidence="1">Uncharacterized protein</fullName>
    </submittedName>
</protein>
<reference evidence="1" key="1">
    <citation type="journal article" date="2015" name="Nature">
        <title>Complex archaea that bridge the gap between prokaryotes and eukaryotes.</title>
        <authorList>
            <person name="Spang A."/>
            <person name="Saw J.H."/>
            <person name="Jorgensen S.L."/>
            <person name="Zaremba-Niedzwiedzka K."/>
            <person name="Martijn J."/>
            <person name="Lind A.E."/>
            <person name="van Eijk R."/>
            <person name="Schleper C."/>
            <person name="Guy L."/>
            <person name="Ettema T.J."/>
        </authorList>
    </citation>
    <scope>NUCLEOTIDE SEQUENCE</scope>
</reference>
<dbReference type="CDD" id="cd02440">
    <property type="entry name" value="AdoMet_MTases"/>
    <property type="match status" value="1"/>
</dbReference>
<comment type="caution">
    <text evidence="1">The sequence shown here is derived from an EMBL/GenBank/DDBJ whole genome shotgun (WGS) entry which is preliminary data.</text>
</comment>
<gene>
    <name evidence="1" type="ORF">LCGC14_0913380</name>
</gene>
<name>A0A0F9NXJ9_9ZZZZ</name>
<dbReference type="EMBL" id="LAZR01003045">
    <property type="protein sequence ID" value="KKN22604.1"/>
    <property type="molecule type" value="Genomic_DNA"/>
</dbReference>
<sequence length="468" mass="55048">MNRFLFVLGSNWRLSLAELDNYLRNSQNKGKIIDYSANIAIVEFEILEKDRYYVNKLMEMQFILGGSQKIAKIYDFIDIKTIYEAFPLNIEKYKSVQKTRDKILNVIKNIIIGKEAIFPNVYESMFFAISIYPNLYDEEYYSKILVKHFLPFLNKEIKEILLEKGSEKTLYYQYPEKNMKSGTLNPIFPHHIIKYDLLKENRAEIIFGFSEEGVYIARTFTTDDPNFKRKIDEEKPYKEFKSAISPKLSLILLNFLNLFGKRHNKKILDPFVGNGTIALFGTLQDFQVYASDNNEQKIVNTRQNLVWLLELLEEEIPSHINKRILKLDARKLSNFFEPEFFDGICTEPELAPFFLEKPYYNQVRDLIDDRLEPLYDQFFSEAYKILKPNCRISLIAPVITTIDGNDVQVNIDKLASKNHFKLIPILNTARIVRKSNLKLQFRKRVLKSILDAKKGQIVKRKIYVLEKN</sequence>
<evidence type="ECO:0000313" key="1">
    <source>
        <dbReference type="EMBL" id="KKN22604.1"/>
    </source>
</evidence>
<dbReference type="Gene3D" id="3.40.50.150">
    <property type="entry name" value="Vaccinia Virus protein VP39"/>
    <property type="match status" value="1"/>
</dbReference>
<proteinExistence type="predicted"/>
<dbReference type="InterPro" id="IPR029063">
    <property type="entry name" value="SAM-dependent_MTases_sf"/>
</dbReference>
<dbReference type="SUPFAM" id="SSF53335">
    <property type="entry name" value="S-adenosyl-L-methionine-dependent methyltransferases"/>
    <property type="match status" value="1"/>
</dbReference>